<dbReference type="Proteomes" id="UP001642360">
    <property type="component" value="Unassembled WGS sequence"/>
</dbReference>
<organism evidence="1 2">
    <name type="scientific">Ilex paraguariensis</name>
    <name type="common">yerba mate</name>
    <dbReference type="NCBI Taxonomy" id="185542"/>
    <lineage>
        <taxon>Eukaryota</taxon>
        <taxon>Viridiplantae</taxon>
        <taxon>Streptophyta</taxon>
        <taxon>Embryophyta</taxon>
        <taxon>Tracheophyta</taxon>
        <taxon>Spermatophyta</taxon>
        <taxon>Magnoliopsida</taxon>
        <taxon>eudicotyledons</taxon>
        <taxon>Gunneridae</taxon>
        <taxon>Pentapetalae</taxon>
        <taxon>asterids</taxon>
        <taxon>campanulids</taxon>
        <taxon>Aquifoliales</taxon>
        <taxon>Aquifoliaceae</taxon>
        <taxon>Ilex</taxon>
    </lineage>
</organism>
<evidence type="ECO:0000313" key="2">
    <source>
        <dbReference type="Proteomes" id="UP001642360"/>
    </source>
</evidence>
<gene>
    <name evidence="1" type="ORF">ILEXP_LOCUS20213</name>
</gene>
<accession>A0ABC8SC08</accession>
<name>A0ABC8SC08_9AQUA</name>
<protein>
    <submittedName>
        <fullName evidence="1">Uncharacterized protein</fullName>
    </submittedName>
</protein>
<comment type="caution">
    <text evidence="1">The sequence shown here is derived from an EMBL/GenBank/DDBJ whole genome shotgun (WGS) entry which is preliminary data.</text>
</comment>
<dbReference type="AlphaFoldDB" id="A0ABC8SC08"/>
<keyword evidence="2" id="KW-1185">Reference proteome</keyword>
<dbReference type="EMBL" id="CAUOFW020002192">
    <property type="protein sequence ID" value="CAK9152037.1"/>
    <property type="molecule type" value="Genomic_DNA"/>
</dbReference>
<proteinExistence type="predicted"/>
<reference evidence="1 2" key="1">
    <citation type="submission" date="2024-02" db="EMBL/GenBank/DDBJ databases">
        <authorList>
            <person name="Vignale AGUSTIN F."/>
            <person name="Sosa J E."/>
            <person name="Modenutti C."/>
        </authorList>
    </citation>
    <scope>NUCLEOTIDE SEQUENCE [LARGE SCALE GENOMIC DNA]</scope>
</reference>
<sequence>MLLVLKLLQGDVEVTNWARLQVNASEGSDAMLQANALEGSDAVDDEAFSRSNLQSHLNLALLDVEEVLSISSIEQSISLEDYLQGRWSRSSSFD</sequence>
<evidence type="ECO:0000313" key="1">
    <source>
        <dbReference type="EMBL" id="CAK9152037.1"/>
    </source>
</evidence>